<dbReference type="Proteomes" id="UP000008960">
    <property type="component" value="Chromosome"/>
</dbReference>
<gene>
    <name evidence="1" type="ORF">CL2_05640</name>
</gene>
<dbReference type="AlphaFoldDB" id="D4MYD2"/>
<reference evidence="1 2" key="1">
    <citation type="submission" date="2010-03" db="EMBL/GenBank/DDBJ databases">
        <title>The genome sequence of Clostridiales sp. SSC/2.</title>
        <authorList>
            <consortium name="metaHIT consortium -- http://www.metahit.eu/"/>
            <person name="Pajon A."/>
            <person name="Turner K."/>
            <person name="Parkhill J."/>
            <person name="Duncan S."/>
            <person name="Flint H."/>
        </authorList>
    </citation>
    <scope>NUCLEOTIDE SEQUENCE [LARGE SCALE GENOMIC DNA]</scope>
    <source>
        <strain evidence="1 2">SSC/2</strain>
    </source>
</reference>
<organism evidence="1 2">
    <name type="scientific">Anaerostipes hadrus</name>
    <dbReference type="NCBI Taxonomy" id="649756"/>
    <lineage>
        <taxon>Bacteria</taxon>
        <taxon>Bacillati</taxon>
        <taxon>Bacillota</taxon>
        <taxon>Clostridia</taxon>
        <taxon>Lachnospirales</taxon>
        <taxon>Lachnospiraceae</taxon>
        <taxon>Anaerostipes</taxon>
    </lineage>
</organism>
<dbReference type="KEGG" id="bprl:CL2_05640"/>
<evidence type="ECO:0000313" key="1">
    <source>
        <dbReference type="EMBL" id="CBL37627.1"/>
    </source>
</evidence>
<protein>
    <submittedName>
        <fullName evidence="1">Uncharacterized protein</fullName>
    </submittedName>
</protein>
<proteinExistence type="predicted"/>
<sequence length="27" mass="3399">MEQMERERKNKELELIKIYFGQPEFIV</sequence>
<reference evidence="1 2" key="2">
    <citation type="submission" date="2010-03" db="EMBL/GenBank/DDBJ databases">
        <authorList>
            <person name="Pajon A."/>
        </authorList>
    </citation>
    <scope>NUCLEOTIDE SEQUENCE [LARGE SCALE GENOMIC DNA]</scope>
    <source>
        <strain evidence="1 2">SSC/2</strain>
    </source>
</reference>
<dbReference type="EMBL" id="FP929061">
    <property type="protein sequence ID" value="CBL37627.1"/>
    <property type="molecule type" value="Genomic_DNA"/>
</dbReference>
<name>D4MYD2_ANAHA</name>
<accession>D4MYD2</accession>
<evidence type="ECO:0000313" key="2">
    <source>
        <dbReference type="Proteomes" id="UP000008960"/>
    </source>
</evidence>